<evidence type="ECO:0000256" key="1">
    <source>
        <dbReference type="SAM" id="MobiDB-lite"/>
    </source>
</evidence>
<feature type="compositionally biased region" description="Polar residues" evidence="1">
    <location>
        <begin position="216"/>
        <end position="235"/>
    </location>
</feature>
<evidence type="ECO:0000259" key="2">
    <source>
        <dbReference type="Pfam" id="PF14479"/>
    </source>
</evidence>
<dbReference type="AlphaFoldDB" id="A0AAN6ZT84"/>
<dbReference type="Gene3D" id="1.10.510.10">
    <property type="entry name" value="Transferase(Phosphotransferase) domain 1"/>
    <property type="match status" value="1"/>
</dbReference>
<accession>A0AAN6ZT84</accession>
<sequence>MEVAGLVIGIAGLYSPCGACYEIYTGIKDATRDREATADQLKIQESILKSWSFHWEIKPELPEIEAADTKLGRYLTRNPYKADGIARALRCVIDALSDRRKLLETYGLKVDLGDFSVPGTTTQPTTTQPTATQTTTRTLKQLGDDMKNKSKEVLSRIAQSRSVPWVLKDGKKFKALIADLIQHNDSLYRLGPEWFSELLPVYLVLDYLPRQPPPSQQDSGEPTAASASESGNDSAQPAVGFKSEVVRSETDDPLTPEQETRLLCFKAKDLVPGKKDMAVCLPRRETVFLERHPYHCEDGDGNQEARIRTNILKLGQLVQLPVCKRHLQALELVGLVDVVEYKEIDFIYRLPGALGQQRPRYPIYDMVIRAPVNLSALLAAQHSCPPPALGSRFDLARKLVRSVAFLHAGGWVHKNIRSGAVHFFSKPGASELSRDLADMDIEHPFLLGHEFSRPDNKGQSQTVQVQQEEEHEEQQQQQPAAPDQEATNGAFMEDGLSESDYKRSLTSRSKYSITSHQRRITLDWNHHPFKLTFPDRRYCPAFDVYSLGITLLEIGLWMPIGAIWKKYSDSKGHDDDDEEVDYFENTRQLIRIARSRLPRACGDLYTRVTVSCLGVEPEDSEDGRAEQRELCARIVADLAQCQV</sequence>
<dbReference type="InterPro" id="IPR011009">
    <property type="entry name" value="Kinase-like_dom_sf"/>
</dbReference>
<dbReference type="Proteomes" id="UP001302745">
    <property type="component" value="Unassembled WGS sequence"/>
</dbReference>
<reference evidence="3" key="2">
    <citation type="submission" date="2023-05" db="EMBL/GenBank/DDBJ databases">
        <authorList>
            <consortium name="Lawrence Berkeley National Laboratory"/>
            <person name="Steindorff A."/>
            <person name="Hensen N."/>
            <person name="Bonometti L."/>
            <person name="Westerberg I."/>
            <person name="Brannstrom I.O."/>
            <person name="Guillou S."/>
            <person name="Cros-Aarteil S."/>
            <person name="Calhoun S."/>
            <person name="Haridas S."/>
            <person name="Kuo A."/>
            <person name="Mondo S."/>
            <person name="Pangilinan J."/>
            <person name="Riley R."/>
            <person name="Labutti K."/>
            <person name="Andreopoulos B."/>
            <person name="Lipzen A."/>
            <person name="Chen C."/>
            <person name="Yanf M."/>
            <person name="Daum C."/>
            <person name="Ng V."/>
            <person name="Clum A."/>
            <person name="Ohm R."/>
            <person name="Martin F."/>
            <person name="Silar P."/>
            <person name="Natvig D."/>
            <person name="Lalanne C."/>
            <person name="Gautier V."/>
            <person name="Ament-Velasquez S.L."/>
            <person name="Kruys A."/>
            <person name="Hutchinson M.I."/>
            <person name="Powell A.J."/>
            <person name="Barry K."/>
            <person name="Miller A.N."/>
            <person name="Grigoriev I.V."/>
            <person name="Debuchy R."/>
            <person name="Gladieux P."/>
            <person name="Thoren M.H."/>
            <person name="Johannesson H."/>
        </authorList>
    </citation>
    <scope>NUCLEOTIDE SEQUENCE</scope>
    <source>
        <strain evidence="3">CBS 538.74</strain>
    </source>
</reference>
<protein>
    <submittedName>
        <fullName evidence="3">Prion-inhibition and propagation-domain-containing protein</fullName>
    </submittedName>
</protein>
<reference evidence="3" key="1">
    <citation type="journal article" date="2023" name="Mol. Phylogenet. Evol.">
        <title>Genome-scale phylogeny and comparative genomics of the fungal order Sordariales.</title>
        <authorList>
            <person name="Hensen N."/>
            <person name="Bonometti L."/>
            <person name="Westerberg I."/>
            <person name="Brannstrom I.O."/>
            <person name="Guillou S."/>
            <person name="Cros-Aarteil S."/>
            <person name="Calhoun S."/>
            <person name="Haridas S."/>
            <person name="Kuo A."/>
            <person name="Mondo S."/>
            <person name="Pangilinan J."/>
            <person name="Riley R."/>
            <person name="LaButti K."/>
            <person name="Andreopoulos B."/>
            <person name="Lipzen A."/>
            <person name="Chen C."/>
            <person name="Yan M."/>
            <person name="Daum C."/>
            <person name="Ng V."/>
            <person name="Clum A."/>
            <person name="Steindorff A."/>
            <person name="Ohm R.A."/>
            <person name="Martin F."/>
            <person name="Silar P."/>
            <person name="Natvig D.O."/>
            <person name="Lalanne C."/>
            <person name="Gautier V."/>
            <person name="Ament-Velasquez S.L."/>
            <person name="Kruys A."/>
            <person name="Hutchinson M.I."/>
            <person name="Powell A.J."/>
            <person name="Barry K."/>
            <person name="Miller A.N."/>
            <person name="Grigoriev I.V."/>
            <person name="Debuchy R."/>
            <person name="Gladieux P."/>
            <person name="Hiltunen Thoren M."/>
            <person name="Johannesson H."/>
        </authorList>
    </citation>
    <scope>NUCLEOTIDE SEQUENCE</scope>
    <source>
        <strain evidence="3">CBS 538.74</strain>
    </source>
</reference>
<name>A0AAN6ZT84_9PEZI</name>
<proteinExistence type="predicted"/>
<evidence type="ECO:0000313" key="3">
    <source>
        <dbReference type="EMBL" id="KAK4151040.1"/>
    </source>
</evidence>
<dbReference type="InterPro" id="IPR029498">
    <property type="entry name" value="HeLo_dom"/>
</dbReference>
<dbReference type="Gene3D" id="1.20.120.1020">
    <property type="entry name" value="Prion-inhibition and propagation, HeLo domain"/>
    <property type="match status" value="1"/>
</dbReference>
<feature type="region of interest" description="Disordered" evidence="1">
    <location>
        <begin position="210"/>
        <end position="254"/>
    </location>
</feature>
<dbReference type="SUPFAM" id="SSF56112">
    <property type="entry name" value="Protein kinase-like (PK-like)"/>
    <property type="match status" value="1"/>
</dbReference>
<feature type="domain" description="Prion-inhibition and propagation HeLo" evidence="2">
    <location>
        <begin position="5"/>
        <end position="192"/>
    </location>
</feature>
<dbReference type="EMBL" id="MU857037">
    <property type="protein sequence ID" value="KAK4151040.1"/>
    <property type="molecule type" value="Genomic_DNA"/>
</dbReference>
<dbReference type="Pfam" id="PF14479">
    <property type="entry name" value="HeLo"/>
    <property type="match status" value="1"/>
</dbReference>
<keyword evidence="3" id="KW-0640">Prion</keyword>
<organism evidence="3 4">
    <name type="scientific">Chaetomidium leptoderma</name>
    <dbReference type="NCBI Taxonomy" id="669021"/>
    <lineage>
        <taxon>Eukaryota</taxon>
        <taxon>Fungi</taxon>
        <taxon>Dikarya</taxon>
        <taxon>Ascomycota</taxon>
        <taxon>Pezizomycotina</taxon>
        <taxon>Sordariomycetes</taxon>
        <taxon>Sordariomycetidae</taxon>
        <taxon>Sordariales</taxon>
        <taxon>Chaetomiaceae</taxon>
        <taxon>Chaetomidium</taxon>
    </lineage>
</organism>
<comment type="caution">
    <text evidence="3">The sequence shown here is derived from an EMBL/GenBank/DDBJ whole genome shotgun (WGS) entry which is preliminary data.</text>
</comment>
<keyword evidence="4" id="KW-1185">Reference proteome</keyword>
<dbReference type="InterPro" id="IPR038305">
    <property type="entry name" value="HeLo_sf"/>
</dbReference>
<feature type="region of interest" description="Disordered" evidence="1">
    <location>
        <begin position="448"/>
        <end position="488"/>
    </location>
</feature>
<dbReference type="PANTHER" id="PTHR37542:SF3">
    <property type="entry name" value="PRION-INHIBITION AND PROPAGATION HELO DOMAIN-CONTAINING PROTEIN"/>
    <property type="match status" value="1"/>
</dbReference>
<dbReference type="PANTHER" id="PTHR37542">
    <property type="entry name" value="HELO DOMAIN-CONTAINING PROTEIN-RELATED"/>
    <property type="match status" value="1"/>
</dbReference>
<gene>
    <name evidence="3" type="ORF">C8A00DRAFT_45695</name>
</gene>
<evidence type="ECO:0000313" key="4">
    <source>
        <dbReference type="Proteomes" id="UP001302745"/>
    </source>
</evidence>
<keyword evidence="3" id="KW-0034">Amyloid</keyword>